<comment type="caution">
    <text evidence="7">The sequence shown here is derived from an EMBL/GenBank/DDBJ whole genome shotgun (WGS) entry which is preliminary data.</text>
</comment>
<feature type="coiled-coil region" evidence="5">
    <location>
        <begin position="77"/>
        <end position="104"/>
    </location>
</feature>
<dbReference type="InterPro" id="IPR047057">
    <property type="entry name" value="MerR_fam"/>
</dbReference>
<keyword evidence="1" id="KW-0805">Transcription regulation</keyword>
<protein>
    <recommendedName>
        <fullName evidence="6">HTH merR-type domain-containing protein</fullName>
    </recommendedName>
</protein>
<dbReference type="SUPFAM" id="SSF89082">
    <property type="entry name" value="Antibiotic binding domain of TipA-like multidrug resistance regulators"/>
    <property type="match status" value="1"/>
</dbReference>
<dbReference type="SMART" id="SM00422">
    <property type="entry name" value="HTH_MERR"/>
    <property type="match status" value="1"/>
</dbReference>
<dbReference type="InterPro" id="IPR000551">
    <property type="entry name" value="MerR-type_HTH_dom"/>
</dbReference>
<dbReference type="SUPFAM" id="SSF46955">
    <property type="entry name" value="Putative DNA-binding domain"/>
    <property type="match status" value="1"/>
</dbReference>
<name>A0A0P6X5B9_9CHLR</name>
<reference evidence="7 8" key="1">
    <citation type="submission" date="2015-07" db="EMBL/GenBank/DDBJ databases">
        <title>Genome sequence of Ornatilinea apprima DSM 23815.</title>
        <authorList>
            <person name="Hemp J."/>
            <person name="Ward L.M."/>
            <person name="Pace L.A."/>
            <person name="Fischer W.W."/>
        </authorList>
    </citation>
    <scope>NUCLEOTIDE SEQUENCE [LARGE SCALE GENOMIC DNA]</scope>
    <source>
        <strain evidence="7 8">P3M-1</strain>
    </source>
</reference>
<evidence type="ECO:0000313" key="8">
    <source>
        <dbReference type="Proteomes" id="UP000050417"/>
    </source>
</evidence>
<gene>
    <name evidence="7" type="ORF">ADN00_10875</name>
</gene>
<dbReference type="RefSeq" id="WP_075063022.1">
    <property type="nucleotide sequence ID" value="NZ_LGCL01000024.1"/>
</dbReference>
<sequence>MPYTVKQLSKMAGVSARTLHYYDEIGLLAPPEYGGNGYRHYDEASLLRLQQILFYKELGLDLKQIKAILDRPDFNVLDSLKDHRQSLHKQVKRLNLLIQTVENTIQYLEGNTTMSQKKLFEGFSEEEEKQYEAEARQLYDPQVVDESWKRWKSMSKEQKQALGQRGEEIFAGVFDCMQQGYGPESAEVQRWMPALHDHFNVFYTCTLEIFRGLGDLYVNDPKFRATFTKIHPDLPEFLQEAMAFYVDQQMAK</sequence>
<keyword evidence="8" id="KW-1185">Reference proteome</keyword>
<dbReference type="AlphaFoldDB" id="A0A0P6X5B9"/>
<dbReference type="PROSITE" id="PS50937">
    <property type="entry name" value="HTH_MERR_2"/>
    <property type="match status" value="1"/>
</dbReference>
<organism evidence="7 8">
    <name type="scientific">Ornatilinea apprima</name>
    <dbReference type="NCBI Taxonomy" id="1134406"/>
    <lineage>
        <taxon>Bacteria</taxon>
        <taxon>Bacillati</taxon>
        <taxon>Chloroflexota</taxon>
        <taxon>Anaerolineae</taxon>
        <taxon>Anaerolineales</taxon>
        <taxon>Anaerolineaceae</taxon>
        <taxon>Ornatilinea</taxon>
    </lineage>
</organism>
<dbReference type="CDD" id="cd01106">
    <property type="entry name" value="HTH_TipAL-Mta"/>
    <property type="match status" value="1"/>
</dbReference>
<proteinExistence type="predicted"/>
<keyword evidence="5" id="KW-0175">Coiled coil</keyword>
<evidence type="ECO:0000256" key="5">
    <source>
        <dbReference type="SAM" id="Coils"/>
    </source>
</evidence>
<evidence type="ECO:0000256" key="3">
    <source>
        <dbReference type="ARBA" id="ARBA00023159"/>
    </source>
</evidence>
<dbReference type="Proteomes" id="UP000050417">
    <property type="component" value="Unassembled WGS sequence"/>
</dbReference>
<evidence type="ECO:0000313" key="7">
    <source>
        <dbReference type="EMBL" id="KPL77052.1"/>
    </source>
</evidence>
<dbReference type="InterPro" id="IPR012925">
    <property type="entry name" value="TipAS_dom"/>
</dbReference>
<evidence type="ECO:0000256" key="2">
    <source>
        <dbReference type="ARBA" id="ARBA00023125"/>
    </source>
</evidence>
<dbReference type="PRINTS" id="PR00040">
    <property type="entry name" value="HTHMERR"/>
</dbReference>
<evidence type="ECO:0000256" key="4">
    <source>
        <dbReference type="ARBA" id="ARBA00023163"/>
    </source>
</evidence>
<keyword evidence="4" id="KW-0804">Transcription</keyword>
<dbReference type="InterPro" id="IPR036244">
    <property type="entry name" value="TipA-like_antibiotic-bd"/>
</dbReference>
<dbReference type="STRING" id="1134406.ADN00_10875"/>
<keyword evidence="2" id="KW-0238">DNA-binding</keyword>
<dbReference type="InterPro" id="IPR009061">
    <property type="entry name" value="DNA-bd_dom_put_sf"/>
</dbReference>
<dbReference type="GO" id="GO:0003677">
    <property type="term" value="F:DNA binding"/>
    <property type="evidence" value="ECO:0007669"/>
    <property type="project" value="UniProtKB-KW"/>
</dbReference>
<dbReference type="Pfam" id="PF13411">
    <property type="entry name" value="MerR_1"/>
    <property type="match status" value="1"/>
</dbReference>
<keyword evidence="3" id="KW-0010">Activator</keyword>
<dbReference type="PANTHER" id="PTHR30204">
    <property type="entry name" value="REDOX-CYCLING DRUG-SENSING TRANSCRIPTIONAL ACTIVATOR SOXR"/>
    <property type="match status" value="1"/>
</dbReference>
<dbReference type="GO" id="GO:0003700">
    <property type="term" value="F:DNA-binding transcription factor activity"/>
    <property type="evidence" value="ECO:0007669"/>
    <property type="project" value="InterPro"/>
</dbReference>
<feature type="domain" description="HTH merR-type" evidence="6">
    <location>
        <begin position="1"/>
        <end position="71"/>
    </location>
</feature>
<evidence type="ECO:0000259" key="6">
    <source>
        <dbReference type="PROSITE" id="PS50937"/>
    </source>
</evidence>
<dbReference type="Gene3D" id="1.10.1660.10">
    <property type="match status" value="1"/>
</dbReference>
<evidence type="ECO:0000256" key="1">
    <source>
        <dbReference type="ARBA" id="ARBA00023015"/>
    </source>
</evidence>
<dbReference type="Pfam" id="PF07739">
    <property type="entry name" value="TipAS"/>
    <property type="match status" value="1"/>
</dbReference>
<dbReference type="OrthoDB" id="9814833at2"/>
<accession>A0A0P6X5B9</accession>
<dbReference type="PANTHER" id="PTHR30204:SF90">
    <property type="entry name" value="HTH-TYPE TRANSCRIPTIONAL ACTIVATOR MTA"/>
    <property type="match status" value="1"/>
</dbReference>
<dbReference type="Gene3D" id="1.10.490.50">
    <property type="entry name" value="Antibiotic binding domain of TipA-like multidrug resistance regulators"/>
    <property type="match status" value="1"/>
</dbReference>
<dbReference type="EMBL" id="LGCL01000024">
    <property type="protein sequence ID" value="KPL77052.1"/>
    <property type="molecule type" value="Genomic_DNA"/>
</dbReference>